<sequence>MAKNPDVYFYSVIDIVNAEIEIERSGIQKIYDQINTKGYIPSYIDVTPKESDKYGTVKRGLLTPEQFRYYVPHVINNLKQTKFYTQFDSKKVTLEKYDFPPFSYGYLWVLKTIETKGDDVKLPYIDDNKAHILIR</sequence>
<reference evidence="1 2" key="1">
    <citation type="submission" date="2011-01" db="EMBL/GenBank/DDBJ databases">
        <authorList>
            <person name="Muzny D."/>
            <person name="Qin X."/>
            <person name="Deng J."/>
            <person name="Jiang H."/>
            <person name="Liu Y."/>
            <person name="Qu J."/>
            <person name="Song X.-Z."/>
            <person name="Zhang L."/>
            <person name="Thornton R."/>
            <person name="Coyle M."/>
            <person name="Francisco L."/>
            <person name="Jackson L."/>
            <person name="Javaid M."/>
            <person name="Korchina V."/>
            <person name="Kovar C."/>
            <person name="Mata R."/>
            <person name="Mathew T."/>
            <person name="Ngo R."/>
            <person name="Nguyen L."/>
            <person name="Nguyen N."/>
            <person name="Okwuonu G."/>
            <person name="Ongeri F."/>
            <person name="Pham C."/>
            <person name="Simmons D."/>
            <person name="Wilczek-Boney K."/>
            <person name="Hale W."/>
            <person name="Jakkamsetti A."/>
            <person name="Pham P."/>
            <person name="Ruth R."/>
            <person name="San Lucas F."/>
            <person name="Warren J."/>
            <person name="Zhang J."/>
            <person name="Zhao Z."/>
            <person name="Zhou C."/>
            <person name="Zhu D."/>
            <person name="Lee S."/>
            <person name="Bess C."/>
            <person name="Blankenburg K."/>
            <person name="Forbes L."/>
            <person name="Fu Q."/>
            <person name="Gubbala S."/>
            <person name="Hirani K."/>
            <person name="Jayaseelan J.C."/>
            <person name="Lara F."/>
            <person name="Munidasa M."/>
            <person name="Palculict T."/>
            <person name="Patil S."/>
            <person name="Pu L.-L."/>
            <person name="Saada N."/>
            <person name="Tang L."/>
            <person name="Weissenberger G."/>
            <person name="Zhu Y."/>
            <person name="Hemphill L."/>
            <person name="Shang Y."/>
            <person name="Youmans B."/>
            <person name="Ayvaz T."/>
            <person name="Ross M."/>
            <person name="Santibanez J."/>
            <person name="Aqrawi P."/>
            <person name="Gross S."/>
            <person name="Joshi V."/>
            <person name="Fowler G."/>
            <person name="Nazareth L."/>
            <person name="Reid J."/>
            <person name="Worley K."/>
            <person name="Petrosino J."/>
            <person name="Highlander S."/>
            <person name="Gibbs R."/>
        </authorList>
    </citation>
    <scope>NUCLEOTIDE SEQUENCE [LARGE SCALE GENOMIC DNA]</scope>
    <source>
        <strain evidence="1 2">ATCC 25976</strain>
    </source>
</reference>
<name>E8KIL6_9PAST</name>
<dbReference type="Proteomes" id="UP000005467">
    <property type="component" value="Unassembled WGS sequence"/>
</dbReference>
<evidence type="ECO:0000313" key="1">
    <source>
        <dbReference type="EMBL" id="EFX91258.1"/>
    </source>
</evidence>
<protein>
    <submittedName>
        <fullName evidence="1">Uncharacterized protein</fullName>
    </submittedName>
</protein>
<dbReference type="RefSeq" id="WP_005623771.1">
    <property type="nucleotide sequence ID" value="NZ_GL831080.1"/>
</dbReference>
<comment type="caution">
    <text evidence="1">The sequence shown here is derived from an EMBL/GenBank/DDBJ whole genome shotgun (WGS) entry which is preliminary data.</text>
</comment>
<dbReference type="HOGENOM" id="CLU_1881343_0_0_6"/>
<dbReference type="AlphaFoldDB" id="E8KIL6"/>
<keyword evidence="2" id="KW-1185">Reference proteome</keyword>
<gene>
    <name evidence="1" type="ORF">HMPREF0027_1683</name>
</gene>
<dbReference type="EMBL" id="AEVG01000115">
    <property type="protein sequence ID" value="EFX91258.1"/>
    <property type="molecule type" value="Genomic_DNA"/>
</dbReference>
<organism evidence="1 2">
    <name type="scientific">Actinobacillus ureae ATCC 25976</name>
    <dbReference type="NCBI Taxonomy" id="887324"/>
    <lineage>
        <taxon>Bacteria</taxon>
        <taxon>Pseudomonadati</taxon>
        <taxon>Pseudomonadota</taxon>
        <taxon>Gammaproteobacteria</taxon>
        <taxon>Pasteurellales</taxon>
        <taxon>Pasteurellaceae</taxon>
        <taxon>Actinobacillus</taxon>
    </lineage>
</organism>
<proteinExistence type="predicted"/>
<accession>E8KIL6</accession>
<evidence type="ECO:0000313" key="2">
    <source>
        <dbReference type="Proteomes" id="UP000005467"/>
    </source>
</evidence>